<dbReference type="Pfam" id="PF12730">
    <property type="entry name" value="ABC2_membrane_4"/>
    <property type="match status" value="1"/>
</dbReference>
<name>A0ABY5VLG8_9FIRM</name>
<feature type="transmembrane region" description="Helical" evidence="1">
    <location>
        <begin position="130"/>
        <end position="151"/>
    </location>
</feature>
<dbReference type="EMBL" id="CP102290">
    <property type="protein sequence ID" value="UWP61039.1"/>
    <property type="molecule type" value="Genomic_DNA"/>
</dbReference>
<feature type="transmembrane region" description="Helical" evidence="1">
    <location>
        <begin position="221"/>
        <end position="244"/>
    </location>
</feature>
<keyword evidence="1" id="KW-0472">Membrane</keyword>
<accession>A0ABY5VLG8</accession>
<organism evidence="2 3">
    <name type="scientific">Ruminococcus gauvreauii</name>
    <dbReference type="NCBI Taxonomy" id="438033"/>
    <lineage>
        <taxon>Bacteria</taxon>
        <taxon>Bacillati</taxon>
        <taxon>Bacillota</taxon>
        <taxon>Clostridia</taxon>
        <taxon>Eubacteriales</taxon>
        <taxon>Oscillospiraceae</taxon>
        <taxon>Ruminococcus</taxon>
    </lineage>
</organism>
<feature type="transmembrane region" description="Helical" evidence="1">
    <location>
        <begin position="157"/>
        <end position="180"/>
    </location>
</feature>
<keyword evidence="1" id="KW-1133">Transmembrane helix</keyword>
<dbReference type="InterPro" id="IPR022294">
    <property type="entry name" value="ABC-transptr_permeasesu"/>
</dbReference>
<gene>
    <name evidence="2" type="ORF">NQ502_08420</name>
</gene>
<dbReference type="CDD" id="cd21808">
    <property type="entry name" value="ABC-2_lan_permease_MutG"/>
    <property type="match status" value="1"/>
</dbReference>
<keyword evidence="3" id="KW-1185">Reference proteome</keyword>
<protein>
    <submittedName>
        <fullName evidence="2">Lantibiotic immunity ABC transporter MutG family permease subunit</fullName>
    </submittedName>
</protein>
<feature type="transmembrane region" description="Helical" evidence="1">
    <location>
        <begin position="16"/>
        <end position="38"/>
    </location>
</feature>
<sequence length="251" mass="27397">MIRILSSEWLKTKRTAVRWITFFMPVVTALCIVAYIPGRAGVTADFIYEGFFTVWTAVIIPLGAGLLAGFIIHEEELAGDFHGFLNSEVSRDSVYLGKFFLLIFCLMSCTFISTVILCAGMNLAAPGNGYYAVFMMAALFAVIGSLPILAIHLWISLLWGIGASIGTGMGGLLMGALIGATSLGDKIWILVPWAWPVKLSMFPAVYLLSRTDLVFEDTVRQMMTGLAAVVIGTAVFLTGGMIWFRKWEGRA</sequence>
<proteinExistence type="predicted"/>
<keyword evidence="1" id="KW-0812">Transmembrane</keyword>
<feature type="transmembrane region" description="Helical" evidence="1">
    <location>
        <begin position="50"/>
        <end position="73"/>
    </location>
</feature>
<dbReference type="NCBIfam" id="TIGR03733">
    <property type="entry name" value="lanti_perm_MutG"/>
    <property type="match status" value="1"/>
</dbReference>
<dbReference type="Proteomes" id="UP001060164">
    <property type="component" value="Chromosome"/>
</dbReference>
<dbReference type="RefSeq" id="WP_028529565.1">
    <property type="nucleotide sequence ID" value="NZ_CABLBR010000028.1"/>
</dbReference>
<evidence type="ECO:0000256" key="1">
    <source>
        <dbReference type="SAM" id="Phobius"/>
    </source>
</evidence>
<feature type="transmembrane region" description="Helical" evidence="1">
    <location>
        <begin position="187"/>
        <end position="209"/>
    </location>
</feature>
<evidence type="ECO:0000313" key="3">
    <source>
        <dbReference type="Proteomes" id="UP001060164"/>
    </source>
</evidence>
<reference evidence="2" key="1">
    <citation type="journal article" date="2022" name="Cell">
        <title>Design, construction, and in vivo augmentation of a complex gut microbiome.</title>
        <authorList>
            <person name="Cheng A.G."/>
            <person name="Ho P.Y."/>
            <person name="Aranda-Diaz A."/>
            <person name="Jain S."/>
            <person name="Yu F.B."/>
            <person name="Meng X."/>
            <person name="Wang M."/>
            <person name="Iakiviak M."/>
            <person name="Nagashima K."/>
            <person name="Zhao A."/>
            <person name="Murugkar P."/>
            <person name="Patil A."/>
            <person name="Atabakhsh K."/>
            <person name="Weakley A."/>
            <person name="Yan J."/>
            <person name="Brumbaugh A.R."/>
            <person name="Higginbottom S."/>
            <person name="Dimas A."/>
            <person name="Shiver A.L."/>
            <person name="Deutschbauer A."/>
            <person name="Neff N."/>
            <person name="Sonnenburg J.L."/>
            <person name="Huang K.C."/>
            <person name="Fischbach M.A."/>
        </authorList>
    </citation>
    <scope>NUCLEOTIDE SEQUENCE</scope>
    <source>
        <strain evidence="2">DSM 19829</strain>
    </source>
</reference>
<evidence type="ECO:0000313" key="2">
    <source>
        <dbReference type="EMBL" id="UWP61039.1"/>
    </source>
</evidence>
<feature type="transmembrane region" description="Helical" evidence="1">
    <location>
        <begin position="93"/>
        <end position="118"/>
    </location>
</feature>